<evidence type="ECO:0008006" key="4">
    <source>
        <dbReference type="Google" id="ProtNLM"/>
    </source>
</evidence>
<keyword evidence="1" id="KW-0732">Signal</keyword>
<feature type="signal peptide" evidence="1">
    <location>
        <begin position="1"/>
        <end position="28"/>
    </location>
</feature>
<name>A0A2Z6IBG9_9BURK</name>
<accession>A0A2Z6IBG9</accession>
<dbReference type="Proteomes" id="UP000271003">
    <property type="component" value="Chromosome"/>
</dbReference>
<keyword evidence="3" id="KW-1185">Reference proteome</keyword>
<proteinExistence type="predicted"/>
<evidence type="ECO:0000256" key="1">
    <source>
        <dbReference type="SAM" id="SignalP"/>
    </source>
</evidence>
<reference evidence="2 3" key="1">
    <citation type="journal article" date="2018" name="Int. J. Syst. Evol. Microbiol.">
        <title>Mesosutterella multiformis gen. nov., sp. nov., a member of the family Sutterellaceae and Sutterella megalosphaeroides sp. nov., isolated from human faeces.</title>
        <authorList>
            <person name="Sakamoto M."/>
            <person name="Ikeyama N."/>
            <person name="Kunihiro T."/>
            <person name="Iino T."/>
            <person name="Yuki M."/>
            <person name="Ohkuma M."/>
        </authorList>
    </citation>
    <scope>NUCLEOTIDE SEQUENCE [LARGE SCALE GENOMIC DNA]</scope>
    <source>
        <strain evidence="2 3">6FBBBH3</strain>
    </source>
</reference>
<dbReference type="KEGG" id="sutt:SUTMEG_17820"/>
<gene>
    <name evidence="2" type="ORF">SUTMEG_17820</name>
</gene>
<feature type="chain" id="PRO_5016365689" description="Lipoprotein" evidence="1">
    <location>
        <begin position="29"/>
        <end position="186"/>
    </location>
</feature>
<evidence type="ECO:0000313" key="3">
    <source>
        <dbReference type="Proteomes" id="UP000271003"/>
    </source>
</evidence>
<dbReference type="EMBL" id="AP018786">
    <property type="protein sequence ID" value="BBF23891.1"/>
    <property type="molecule type" value="Genomic_DNA"/>
</dbReference>
<sequence>MTPHFIRTGNCARLLVAALFIGTLAGCAVPPPAQTEEAPASEPDPVVNEQEHRALDALSDRFEAVGVRMRAICVSPENRAYFNKTACLPSGITEEMTKDTSRITKAQKRAAEQVFKATHELNEETRDLMLKSGIPSYMDDAIESRRTIDPAIKDLQNRLLSGKITWGEYNRERRELAARSAESHHE</sequence>
<dbReference type="RefSeq" id="WP_120177451.1">
    <property type="nucleotide sequence ID" value="NZ_AP018786.1"/>
</dbReference>
<dbReference type="AlphaFoldDB" id="A0A2Z6IBG9"/>
<dbReference type="OrthoDB" id="9156373at2"/>
<protein>
    <recommendedName>
        <fullName evidence="4">Lipoprotein</fullName>
    </recommendedName>
</protein>
<evidence type="ECO:0000313" key="2">
    <source>
        <dbReference type="EMBL" id="BBF23891.1"/>
    </source>
</evidence>
<organism evidence="2 3">
    <name type="scientific">Sutterella megalosphaeroides</name>
    <dbReference type="NCBI Taxonomy" id="2494234"/>
    <lineage>
        <taxon>Bacteria</taxon>
        <taxon>Pseudomonadati</taxon>
        <taxon>Pseudomonadota</taxon>
        <taxon>Betaproteobacteria</taxon>
        <taxon>Burkholderiales</taxon>
        <taxon>Sutterellaceae</taxon>
        <taxon>Sutterella</taxon>
    </lineage>
</organism>
<dbReference type="PROSITE" id="PS51257">
    <property type="entry name" value="PROKAR_LIPOPROTEIN"/>
    <property type="match status" value="1"/>
</dbReference>